<keyword evidence="1" id="KW-0732">Signal</keyword>
<dbReference type="PROSITE" id="PS51257">
    <property type="entry name" value="PROKAR_LIPOPROTEIN"/>
    <property type="match status" value="1"/>
</dbReference>
<proteinExistence type="predicted"/>
<evidence type="ECO:0000259" key="2">
    <source>
        <dbReference type="Pfam" id="PF13648"/>
    </source>
</evidence>
<feature type="chain" id="PRO_5045200303" description="Lipocalin-like domain-containing protein" evidence="1">
    <location>
        <begin position="23"/>
        <end position="163"/>
    </location>
</feature>
<dbReference type="EMBL" id="BMIK01000003">
    <property type="protein sequence ID" value="GGC24338.1"/>
    <property type="molecule type" value="Genomic_DNA"/>
</dbReference>
<name>A0ABQ1LGX9_9SPHI</name>
<dbReference type="Pfam" id="PF13648">
    <property type="entry name" value="Lipocalin_4"/>
    <property type="match status" value="1"/>
</dbReference>
<reference evidence="4" key="1">
    <citation type="journal article" date="2019" name="Int. J. Syst. Evol. Microbiol.">
        <title>The Global Catalogue of Microorganisms (GCM) 10K type strain sequencing project: providing services to taxonomists for standard genome sequencing and annotation.</title>
        <authorList>
            <consortium name="The Broad Institute Genomics Platform"/>
            <consortium name="The Broad Institute Genome Sequencing Center for Infectious Disease"/>
            <person name="Wu L."/>
            <person name="Ma J."/>
        </authorList>
    </citation>
    <scope>NUCLEOTIDE SEQUENCE [LARGE SCALE GENOMIC DNA]</scope>
    <source>
        <strain evidence="4">CGMCC 1.15342</strain>
    </source>
</reference>
<sequence>MNKQLKKIYLLMSVVLLAGASACKKNGADEGGDTSTAFAGKKWTVQRMELTPAIDLDGDGHADSDMMAFSEPCRLDDITLFKSDGSIVVNEGNLRCDEDDAQEYVSGTWSYDSSSKQLTISERGEEPSVVEVLEANDQQLRLKQSTQTGDGTVFSVTITFKRS</sequence>
<organism evidence="3 4">
    <name type="scientific">Parapedobacter defluvii</name>
    <dbReference type="NCBI Taxonomy" id="2045106"/>
    <lineage>
        <taxon>Bacteria</taxon>
        <taxon>Pseudomonadati</taxon>
        <taxon>Bacteroidota</taxon>
        <taxon>Sphingobacteriia</taxon>
        <taxon>Sphingobacteriales</taxon>
        <taxon>Sphingobacteriaceae</taxon>
        <taxon>Parapedobacter</taxon>
    </lineage>
</organism>
<accession>A0ABQ1LGX9</accession>
<dbReference type="InterPro" id="IPR024311">
    <property type="entry name" value="Lipocalin-like"/>
</dbReference>
<feature type="domain" description="Lipocalin-like" evidence="2">
    <location>
        <begin position="43"/>
        <end position="142"/>
    </location>
</feature>
<evidence type="ECO:0000256" key="1">
    <source>
        <dbReference type="SAM" id="SignalP"/>
    </source>
</evidence>
<protein>
    <recommendedName>
        <fullName evidence="2">Lipocalin-like domain-containing protein</fullName>
    </recommendedName>
</protein>
<gene>
    <name evidence="3" type="ORF">GCM10011386_15360</name>
</gene>
<evidence type="ECO:0000313" key="4">
    <source>
        <dbReference type="Proteomes" id="UP000597338"/>
    </source>
</evidence>
<feature type="signal peptide" evidence="1">
    <location>
        <begin position="1"/>
        <end position="22"/>
    </location>
</feature>
<dbReference type="Proteomes" id="UP000597338">
    <property type="component" value="Unassembled WGS sequence"/>
</dbReference>
<comment type="caution">
    <text evidence="3">The sequence shown here is derived from an EMBL/GenBank/DDBJ whole genome shotgun (WGS) entry which is preliminary data.</text>
</comment>
<evidence type="ECO:0000313" key="3">
    <source>
        <dbReference type="EMBL" id="GGC24338.1"/>
    </source>
</evidence>
<keyword evidence="4" id="KW-1185">Reference proteome</keyword>